<evidence type="ECO:0000256" key="1">
    <source>
        <dbReference type="SAM" id="MobiDB-lite"/>
    </source>
</evidence>
<feature type="compositionally biased region" description="Polar residues" evidence="1">
    <location>
        <begin position="831"/>
        <end position="846"/>
    </location>
</feature>
<comment type="caution">
    <text evidence="3">The sequence shown here is derived from an EMBL/GenBank/DDBJ whole genome shotgun (WGS) entry which is preliminary data.</text>
</comment>
<dbReference type="InterPro" id="IPR009057">
    <property type="entry name" value="Homeodomain-like_sf"/>
</dbReference>
<feature type="region of interest" description="Disordered" evidence="1">
    <location>
        <begin position="299"/>
        <end position="385"/>
    </location>
</feature>
<dbReference type="PANTHER" id="PTHR16124:SF3">
    <property type="entry name" value="MIS18-BINDING PROTEIN 1"/>
    <property type="match status" value="1"/>
</dbReference>
<keyword evidence="4" id="KW-1185">Reference proteome</keyword>
<dbReference type="InterPro" id="IPR015216">
    <property type="entry name" value="SANTA"/>
</dbReference>
<feature type="compositionally biased region" description="Basic and acidic residues" evidence="1">
    <location>
        <begin position="667"/>
        <end position="684"/>
    </location>
</feature>
<dbReference type="PROSITE" id="PS50090">
    <property type="entry name" value="MYB_LIKE"/>
    <property type="match status" value="1"/>
</dbReference>
<protein>
    <submittedName>
        <fullName evidence="3">Mis18-binding protein 1</fullName>
    </submittedName>
</protein>
<feature type="compositionally biased region" description="Polar residues" evidence="1">
    <location>
        <begin position="326"/>
        <end position="340"/>
    </location>
</feature>
<feature type="compositionally biased region" description="Basic and acidic residues" evidence="1">
    <location>
        <begin position="721"/>
        <end position="737"/>
    </location>
</feature>
<dbReference type="AlphaFoldDB" id="A0AAV1NER5"/>
<dbReference type="InterPro" id="IPR039110">
    <property type="entry name" value="KNL2-like"/>
</dbReference>
<feature type="compositionally biased region" description="Basic and acidic residues" evidence="1">
    <location>
        <begin position="299"/>
        <end position="325"/>
    </location>
</feature>
<organism evidence="3 4">
    <name type="scientific">Scomber scombrus</name>
    <name type="common">Atlantic mackerel</name>
    <name type="synonym">Scomber vernalis</name>
    <dbReference type="NCBI Taxonomy" id="13677"/>
    <lineage>
        <taxon>Eukaryota</taxon>
        <taxon>Metazoa</taxon>
        <taxon>Chordata</taxon>
        <taxon>Craniata</taxon>
        <taxon>Vertebrata</taxon>
        <taxon>Euteleostomi</taxon>
        <taxon>Actinopterygii</taxon>
        <taxon>Neopterygii</taxon>
        <taxon>Teleostei</taxon>
        <taxon>Neoteleostei</taxon>
        <taxon>Acanthomorphata</taxon>
        <taxon>Pelagiaria</taxon>
        <taxon>Scombriformes</taxon>
        <taxon>Scombridae</taxon>
        <taxon>Scomber</taxon>
    </lineage>
</organism>
<dbReference type="GO" id="GO:0000775">
    <property type="term" value="C:chromosome, centromeric region"/>
    <property type="evidence" value="ECO:0007669"/>
    <property type="project" value="TreeGrafter"/>
</dbReference>
<dbReference type="Pfam" id="PF00249">
    <property type="entry name" value="Myb_DNA-binding"/>
    <property type="match status" value="1"/>
</dbReference>
<accession>A0AAV1NER5</accession>
<name>A0AAV1NER5_SCOSC</name>
<proteinExistence type="predicted"/>
<dbReference type="SUPFAM" id="SSF46689">
    <property type="entry name" value="Homeodomain-like"/>
    <property type="match status" value="1"/>
</dbReference>
<dbReference type="PANTHER" id="PTHR16124">
    <property type="entry name" value="MIS18-BINDING PROTEIN 1"/>
    <property type="match status" value="1"/>
</dbReference>
<dbReference type="Gene3D" id="1.10.10.60">
    <property type="entry name" value="Homeodomain-like"/>
    <property type="match status" value="1"/>
</dbReference>
<feature type="compositionally biased region" description="Basic residues" evidence="1">
    <location>
        <begin position="653"/>
        <end position="666"/>
    </location>
</feature>
<gene>
    <name evidence="3" type="ORF">FSCOSCO3_A033899</name>
</gene>
<feature type="domain" description="Myb-like" evidence="2">
    <location>
        <begin position="859"/>
        <end position="908"/>
    </location>
</feature>
<feature type="region of interest" description="Disordered" evidence="1">
    <location>
        <begin position="539"/>
        <end position="576"/>
    </location>
</feature>
<evidence type="ECO:0000259" key="2">
    <source>
        <dbReference type="PROSITE" id="PS50090"/>
    </source>
</evidence>
<dbReference type="EMBL" id="CAWUFR010000027">
    <property type="protein sequence ID" value="CAK6956972.1"/>
    <property type="molecule type" value="Genomic_DNA"/>
</dbReference>
<dbReference type="CDD" id="cd00167">
    <property type="entry name" value="SANT"/>
    <property type="match status" value="1"/>
</dbReference>
<dbReference type="InterPro" id="IPR001005">
    <property type="entry name" value="SANT/Myb"/>
</dbReference>
<feature type="compositionally biased region" description="Basic residues" evidence="1">
    <location>
        <begin position="781"/>
        <end position="791"/>
    </location>
</feature>
<dbReference type="SMART" id="SM00717">
    <property type="entry name" value="SANT"/>
    <property type="match status" value="1"/>
</dbReference>
<feature type="compositionally biased region" description="Polar residues" evidence="1">
    <location>
        <begin position="685"/>
        <end position="698"/>
    </location>
</feature>
<dbReference type="Proteomes" id="UP001314229">
    <property type="component" value="Unassembled WGS sequence"/>
</dbReference>
<evidence type="ECO:0000313" key="3">
    <source>
        <dbReference type="EMBL" id="CAK6956972.1"/>
    </source>
</evidence>
<feature type="region of interest" description="Disordered" evidence="1">
    <location>
        <begin position="638"/>
        <end position="865"/>
    </location>
</feature>
<feature type="region of interest" description="Disordered" evidence="1">
    <location>
        <begin position="908"/>
        <end position="936"/>
    </location>
</feature>
<reference evidence="3 4" key="1">
    <citation type="submission" date="2024-01" db="EMBL/GenBank/DDBJ databases">
        <authorList>
            <person name="Alioto T."/>
            <person name="Alioto T."/>
            <person name="Gomez Garrido J."/>
        </authorList>
    </citation>
    <scope>NUCLEOTIDE SEQUENCE [LARGE SCALE GENOMIC DNA]</scope>
</reference>
<sequence length="1106" mass="125777">MASYHNLSLLQHQNPRYESPAKVFAKLKSKVQREAICAKDPLCNVGENHGAYFGSPRRRKQSTWLPEVLKENHKIGCYRDEAEALTLSPISSPQKSLGYSYSDFSCKPVVEMPLMTDKGHVPQSRNQQTPTKRALLESTNVFHPLVSGFTGTSRSPVKKEPVENSCGGWMSEEDCAPLEKLMSPEKMFSPVRNRLRKRKWGQQEMNKVSSSTKEVCNEVINQPQERKSSAAFSEDGTHYNILAEDLGTVRGYSLPAEHQMNHEPMFAQPRSSALTRCSVALKNLTPMSPAKMFAWMKERENRQEQQEVHEVSSSTREHMDVDRYHQSTNTPPSTADNTGETVDAAFRGVPESVRMVNRPRLESADSQSDTDPSDNPPPAAPSQPVLFEDPLVLNSPRITIPKKNKAVFKHNKWSQHTMFPTESVIHLTKWFLRKNQKGLFVDGFCKQRNVPWNSNIIVERVSNSVLKTISGRVYILVGKMQWTEDSEFPKWFLKEFIKGFPLNWKELYEKFLSEPREHPSRQTEKKRAGRSIVAKMTSNDSAHNCTVKKHRQKPLKTPELCPPPAASSSSTKVSRSGRVIRPPLEYWKGERIFWDTQMNVTIYEGYDTSICQPKVSTTVCAISQTPARVLCSEGRKQYESTSDNEMPENIPLRRVKAPHRKRNRAKVNHEEKPPSPSEPPRDTLSDYNSSLEKSSGNLRRSNRKRSTTKSTHVNTAPPSKSKPEKPSTQKTKKETDNTNRPSVRGLRSRSSVSPLSGSTMSDDEVSQYLAMSSSDEDFTVKTKKRGKGAHGKRGEKAVESQPKGRSSRNKSSGESGSEPRKTARVTKQKQSKTSSPMKTLPKLTQSNKKHKRHKMIPQEQDEDDEEWTEVELIKLQQAVSRYPKHKAGYWERVARMVGTRSVEECHNQHTLQGNSHTPKKAKNTKKEKVESAQKAQDCPVISARAGTFKRKQQVRHFLEAMPKDDVEDAFSTAYMQHKRSEIPSMCLSEENDITLSNLEPVTPISTRLHEAKTPNCLYITPGMMVSPNRNDVDKYVYQLQKRIKKNQFNVDKKAPSSKSFTPTPTVKQKMRKCCNTENDTFVAWEMFPDQEPESGEEEDFYFSDND</sequence>
<dbReference type="Pfam" id="PF09133">
    <property type="entry name" value="SANTA"/>
    <property type="match status" value="1"/>
</dbReference>
<evidence type="ECO:0000313" key="4">
    <source>
        <dbReference type="Proteomes" id="UP001314229"/>
    </source>
</evidence>
<feature type="compositionally biased region" description="Low complexity" evidence="1">
    <location>
        <begin position="740"/>
        <end position="758"/>
    </location>
</feature>